<feature type="transmembrane region" description="Helical" evidence="1">
    <location>
        <begin position="6"/>
        <end position="29"/>
    </location>
</feature>
<feature type="transmembrane region" description="Helical" evidence="1">
    <location>
        <begin position="408"/>
        <end position="429"/>
    </location>
</feature>
<evidence type="ECO:0000256" key="1">
    <source>
        <dbReference type="SAM" id="Phobius"/>
    </source>
</evidence>
<feature type="transmembrane region" description="Helical" evidence="1">
    <location>
        <begin position="160"/>
        <end position="180"/>
    </location>
</feature>
<dbReference type="STRING" id="1802694.A2918_03105"/>
<name>A0A1F8G9T2_9BACT</name>
<evidence type="ECO:0000313" key="3">
    <source>
        <dbReference type="Proteomes" id="UP000178227"/>
    </source>
</evidence>
<keyword evidence="1" id="KW-1133">Transmembrane helix</keyword>
<keyword evidence="1" id="KW-0812">Transmembrane</keyword>
<gene>
    <name evidence="2" type="ORF">A2918_03105</name>
</gene>
<organism evidence="2 3">
    <name type="scientific">Candidatus Yanofskybacteria bacterium RIFCSPLOWO2_01_FULL_42_49</name>
    <dbReference type="NCBI Taxonomy" id="1802694"/>
    <lineage>
        <taxon>Bacteria</taxon>
        <taxon>Candidatus Yanofskyibacteriota</taxon>
    </lineage>
</organism>
<comment type="caution">
    <text evidence="2">The sequence shown here is derived from an EMBL/GenBank/DDBJ whole genome shotgun (WGS) entry which is preliminary data.</text>
</comment>
<feature type="transmembrane region" description="Helical" evidence="1">
    <location>
        <begin position="383"/>
        <end position="402"/>
    </location>
</feature>
<protein>
    <recommendedName>
        <fullName evidence="4">Glycosyltransferase RgtA/B/C/D-like domain-containing protein</fullName>
    </recommendedName>
</protein>
<feature type="transmembrane region" description="Helical" evidence="1">
    <location>
        <begin position="441"/>
        <end position="459"/>
    </location>
</feature>
<proteinExistence type="predicted"/>
<feature type="transmembrane region" description="Helical" evidence="1">
    <location>
        <begin position="113"/>
        <end position="130"/>
    </location>
</feature>
<dbReference type="Proteomes" id="UP000178227">
    <property type="component" value="Unassembled WGS sequence"/>
</dbReference>
<evidence type="ECO:0000313" key="2">
    <source>
        <dbReference type="EMBL" id="OGN22122.1"/>
    </source>
</evidence>
<keyword evidence="1" id="KW-0472">Membrane</keyword>
<feature type="transmembrane region" description="Helical" evidence="1">
    <location>
        <begin position="465"/>
        <end position="487"/>
    </location>
</feature>
<feature type="transmembrane region" description="Helical" evidence="1">
    <location>
        <begin position="88"/>
        <end position="107"/>
    </location>
</feature>
<evidence type="ECO:0008006" key="4">
    <source>
        <dbReference type="Google" id="ProtNLM"/>
    </source>
</evidence>
<dbReference type="AlphaFoldDB" id="A0A1F8G9T2"/>
<feature type="transmembrane region" description="Helical" evidence="1">
    <location>
        <begin position="137"/>
        <end position="154"/>
    </location>
</feature>
<feature type="transmembrane region" description="Helical" evidence="1">
    <location>
        <begin position="305"/>
        <end position="324"/>
    </location>
</feature>
<dbReference type="EMBL" id="MGKI01000014">
    <property type="protein sequence ID" value="OGN22122.1"/>
    <property type="molecule type" value="Genomic_DNA"/>
</dbReference>
<accession>A0A1F8G9T2</accession>
<reference evidence="2 3" key="1">
    <citation type="journal article" date="2016" name="Nat. Commun.">
        <title>Thousands of microbial genomes shed light on interconnected biogeochemical processes in an aquifer system.</title>
        <authorList>
            <person name="Anantharaman K."/>
            <person name="Brown C.T."/>
            <person name="Hug L.A."/>
            <person name="Sharon I."/>
            <person name="Castelle C.J."/>
            <person name="Probst A.J."/>
            <person name="Thomas B.C."/>
            <person name="Singh A."/>
            <person name="Wilkins M.J."/>
            <person name="Karaoz U."/>
            <person name="Brodie E.L."/>
            <person name="Williams K.H."/>
            <person name="Hubbard S.S."/>
            <person name="Banfield J.F."/>
        </authorList>
    </citation>
    <scope>NUCLEOTIDE SEQUENCE [LARGE SCALE GENOMIC DNA]</scope>
</reference>
<feature type="transmembrane region" description="Helical" evidence="1">
    <location>
        <begin position="224"/>
        <end position="243"/>
    </location>
</feature>
<feature type="transmembrane region" description="Helical" evidence="1">
    <location>
        <begin position="282"/>
        <end position="299"/>
    </location>
</feature>
<sequence length="660" mass="75945">MIQYLYLILGLAAASSIIFSFMTKGVLYATPDTDNELMAYAAAQSHRWRWLSDLHKMGLGKTGMKDLTVILISVFQKIFRNKTDDHPYIALAGTAHAFSSLLVYFIASEYWDPAIALFLGLLYLFSVWNWQIALYGGHANVATMLVLLSVWFTQQTNNGLMWPGIWLVAAGIIFCFAQFASASTIKYTPLFFGAIIFERYQIFIKGGDWLNTYPFIINSQLYKLNIFVIIIFLLSILFLRLFYKKIVSAIYYGKAFGFLNKIISGKELFPIEHYFQHAKKRINQLAVWGLWAVVGFLLLVNLVGLYYFLLVMTGFIVGFLILTLPNIKKSFRYYFNFILETQIRRKTHFKSYIHYFAEKGLNTSRRTRGAGLAWLPKMFMRMIPFHTAIFIISVIGSLYAVPFLGGKIWINYTTTLLIIILSLSPIIWAEMTKAQQLSRSYSPGLTGMMLLIGYGAYLLEIFSFSYFYPLIIITLSITIPWNLWVFLSDVYPARMGATYMFRSLRRLNIKEIYTYNTKYNRAMVETIPGLGRSEYVPHKKIDPPFVIHYINSINDVKDGWIVIPGTNGRSITMSGEQEAIDDNFSFTKDPVLNKLIESRKIDKIADIKLKTYGTSHFWSLEDEVLGYMDLILNEIGPKDIYRGHAWLIHSNKLKSLTNVF</sequence>